<dbReference type="PANTHER" id="PTHR46535">
    <property type="entry name" value="NEDD4-BINDING PROTEIN 2"/>
    <property type="match status" value="1"/>
</dbReference>
<dbReference type="RefSeq" id="XP_016585105.1">
    <property type="nucleotide sequence ID" value="XM_016730250.1"/>
</dbReference>
<dbReference type="GO" id="GO:0043130">
    <property type="term" value="F:ubiquitin binding"/>
    <property type="evidence" value="ECO:0007669"/>
    <property type="project" value="InterPro"/>
</dbReference>
<reference evidence="3 4" key="2">
    <citation type="journal article" date="2015" name="Eukaryot. Cell">
        <title>Asexual propagation of a virulent clone complex in a human and feline outbreak of sporotrichosis.</title>
        <authorList>
            <person name="Teixeira Mde M."/>
            <person name="Rodrigues A.M."/>
            <person name="Tsui C.K."/>
            <person name="de Almeida L.G."/>
            <person name="Van Diepeningen A.D."/>
            <person name="van den Ende B.G."/>
            <person name="Fernandes G.F."/>
            <person name="Kano R."/>
            <person name="Hamelin R.C."/>
            <person name="Lopes-Bezerra L.M."/>
            <person name="Vasconcelos A.T."/>
            <person name="de Hoog S."/>
            <person name="de Camargo Z.P."/>
            <person name="Felipe M.S."/>
        </authorList>
    </citation>
    <scope>NUCLEOTIDE SEQUENCE [LARGE SCALE GENOMIC DNA]</scope>
    <source>
        <strain evidence="3 4">1099-18</strain>
    </source>
</reference>
<dbReference type="Pfam" id="PF02845">
    <property type="entry name" value="CUE"/>
    <property type="match status" value="1"/>
</dbReference>
<evidence type="ECO:0000313" key="4">
    <source>
        <dbReference type="Proteomes" id="UP000033710"/>
    </source>
</evidence>
<dbReference type="InterPro" id="IPR036063">
    <property type="entry name" value="Smr_dom_sf"/>
</dbReference>
<dbReference type="InterPro" id="IPR009060">
    <property type="entry name" value="UBA-like_sf"/>
</dbReference>
<dbReference type="PANTHER" id="PTHR46535:SF1">
    <property type="entry name" value="NEDD4-BINDING PROTEIN 2"/>
    <property type="match status" value="1"/>
</dbReference>
<dbReference type="SUPFAM" id="SSF46934">
    <property type="entry name" value="UBA-like"/>
    <property type="match status" value="1"/>
</dbReference>
<feature type="region of interest" description="Disordered" evidence="1">
    <location>
        <begin position="93"/>
        <end position="139"/>
    </location>
</feature>
<dbReference type="EMBL" id="AXCR01000010">
    <property type="protein sequence ID" value="KJR82429.1"/>
    <property type="molecule type" value="Genomic_DNA"/>
</dbReference>
<dbReference type="KEGG" id="ssck:SPSK_03412"/>
<dbReference type="Gene3D" id="3.30.1370.110">
    <property type="match status" value="1"/>
</dbReference>
<dbReference type="VEuPathDB" id="FungiDB:SPSK_03412"/>
<protein>
    <recommendedName>
        <fullName evidence="2">CUE domain-containing protein</fullName>
    </recommendedName>
</protein>
<sequence length="396" mass="43778">MARQKKQKKSPQALPSAPPELVEKSPAELQAELVEKYSEFLDESLIILIFGEQGFEKADKALASLAENVFAEEATGFDSSGLQGIAAIDETQDTSGASSYHTTAEDPSPPSQVASVFGNGSGSMSDSQSTPLSPDSGALDDWRAVANDLSADGTSTLTVLRDAFPTVKESDIRKALKESGDDVDRASDVLLNLEHLIETGQRPKGIDAFAVDDVAAEWNQNKKNKKRDANIAWPKNSHEKRLHVNYKLAPAGFDGVYEIDDGKTPAPKRGSSKPFWDTTARERRQGDDERALYDRIVDEQSKGDNIVDLHNVPVKHGIKIALERTRYWWAHLGEDRIRKAQDHPFRIVTGIGLHSPEGYSRMYSDVERALKNEGWKFNDGYGYYDIRGKAAKERTS</sequence>
<comment type="caution">
    <text evidence="3">The sequence shown here is derived from an EMBL/GenBank/DDBJ whole genome shotgun (WGS) entry which is preliminary data.</text>
</comment>
<feature type="compositionally biased region" description="Polar residues" evidence="1">
    <location>
        <begin position="122"/>
        <end position="133"/>
    </location>
</feature>
<proteinExistence type="predicted"/>
<dbReference type="InterPro" id="IPR052772">
    <property type="entry name" value="Endo/PolyKinase_Domain-Protein"/>
</dbReference>
<organism evidence="3 4">
    <name type="scientific">Sporothrix schenckii 1099-18</name>
    <dbReference type="NCBI Taxonomy" id="1397361"/>
    <lineage>
        <taxon>Eukaryota</taxon>
        <taxon>Fungi</taxon>
        <taxon>Dikarya</taxon>
        <taxon>Ascomycota</taxon>
        <taxon>Pezizomycotina</taxon>
        <taxon>Sordariomycetes</taxon>
        <taxon>Sordariomycetidae</taxon>
        <taxon>Ophiostomatales</taxon>
        <taxon>Ophiostomataceae</taxon>
        <taxon>Sporothrix</taxon>
    </lineage>
</organism>
<dbReference type="OrthoDB" id="4080456at2759"/>
<evidence type="ECO:0000259" key="2">
    <source>
        <dbReference type="PROSITE" id="PS51140"/>
    </source>
</evidence>
<dbReference type="Proteomes" id="UP000033710">
    <property type="component" value="Unassembled WGS sequence"/>
</dbReference>
<dbReference type="AlphaFoldDB" id="A0A0F2M005"/>
<feature type="region of interest" description="Disordered" evidence="1">
    <location>
        <begin position="1"/>
        <end position="24"/>
    </location>
</feature>
<evidence type="ECO:0000313" key="3">
    <source>
        <dbReference type="EMBL" id="KJR82429.1"/>
    </source>
</evidence>
<dbReference type="SUPFAM" id="SSF160443">
    <property type="entry name" value="SMR domain-like"/>
    <property type="match status" value="1"/>
</dbReference>
<dbReference type="PROSITE" id="PS51140">
    <property type="entry name" value="CUE"/>
    <property type="match status" value="1"/>
</dbReference>
<dbReference type="GeneID" id="27665527"/>
<evidence type="ECO:0000256" key="1">
    <source>
        <dbReference type="SAM" id="MobiDB-lite"/>
    </source>
</evidence>
<feature type="compositionally biased region" description="Polar residues" evidence="1">
    <location>
        <begin position="93"/>
        <end position="102"/>
    </location>
</feature>
<name>A0A0F2M005_SPOSC</name>
<dbReference type="GO" id="GO:0005634">
    <property type="term" value="C:nucleus"/>
    <property type="evidence" value="ECO:0007669"/>
    <property type="project" value="TreeGrafter"/>
</dbReference>
<accession>A0A0F2M005</accession>
<dbReference type="InterPro" id="IPR003892">
    <property type="entry name" value="CUE"/>
</dbReference>
<feature type="domain" description="CUE" evidence="2">
    <location>
        <begin position="152"/>
        <end position="195"/>
    </location>
</feature>
<dbReference type="CDD" id="cd14279">
    <property type="entry name" value="CUE"/>
    <property type="match status" value="1"/>
</dbReference>
<reference evidence="3 4" key="1">
    <citation type="journal article" date="2014" name="BMC Genomics">
        <title>Comparative genomics of the major fungal agents of human and animal Sporotrichosis: Sporothrix schenckii and Sporothrix brasiliensis.</title>
        <authorList>
            <person name="Teixeira M.M."/>
            <person name="de Almeida L.G."/>
            <person name="Kubitschek-Barreira P."/>
            <person name="Alves F.L."/>
            <person name="Kioshima E.S."/>
            <person name="Abadio A.K."/>
            <person name="Fernandes L."/>
            <person name="Derengowski L.S."/>
            <person name="Ferreira K.S."/>
            <person name="Souza R.C."/>
            <person name="Ruiz J.C."/>
            <person name="de Andrade N.C."/>
            <person name="Paes H.C."/>
            <person name="Nicola A.M."/>
            <person name="Albuquerque P."/>
            <person name="Gerber A.L."/>
            <person name="Martins V.P."/>
            <person name="Peconick L.D."/>
            <person name="Neto A.V."/>
            <person name="Chaucanez C.B."/>
            <person name="Silva P.A."/>
            <person name="Cunha O.L."/>
            <person name="de Oliveira F.F."/>
            <person name="dos Santos T.C."/>
            <person name="Barros A.L."/>
            <person name="Soares M.A."/>
            <person name="de Oliveira L.M."/>
            <person name="Marini M.M."/>
            <person name="Villalobos-Duno H."/>
            <person name="Cunha M.M."/>
            <person name="de Hoog S."/>
            <person name="da Silveira J.F."/>
            <person name="Henrissat B."/>
            <person name="Nino-Vega G.A."/>
            <person name="Cisalpino P.S."/>
            <person name="Mora-Montes H.M."/>
            <person name="Almeida S.R."/>
            <person name="Stajich J.E."/>
            <person name="Lopes-Bezerra L.M."/>
            <person name="Vasconcelos A.T."/>
            <person name="Felipe M.S."/>
        </authorList>
    </citation>
    <scope>NUCLEOTIDE SEQUENCE [LARGE SCALE GENOMIC DNA]</scope>
    <source>
        <strain evidence="3 4">1099-18</strain>
    </source>
</reference>
<gene>
    <name evidence="3" type="ORF">SPSK_03412</name>
</gene>
<dbReference type="GO" id="GO:0004519">
    <property type="term" value="F:endonuclease activity"/>
    <property type="evidence" value="ECO:0007669"/>
    <property type="project" value="TreeGrafter"/>
</dbReference>